<dbReference type="AlphaFoldDB" id="A0A915YXZ1"/>
<sequence>MLYQKYEPAESSVNKDQSLQVMLPNKEVVVDADNKFRQGLSYEETPSIQSTKIDDYTILPIKNFLENSDFLVFIPKNSKVFYKLEVINELIQTPLLPLSFIDSVILNFSLLK</sequence>
<organism evidence="1 2">
    <name type="scientific">Rhizophagus irregularis</name>
    <dbReference type="NCBI Taxonomy" id="588596"/>
    <lineage>
        <taxon>Eukaryota</taxon>
        <taxon>Fungi</taxon>
        <taxon>Fungi incertae sedis</taxon>
        <taxon>Mucoromycota</taxon>
        <taxon>Glomeromycotina</taxon>
        <taxon>Glomeromycetes</taxon>
        <taxon>Glomerales</taxon>
        <taxon>Glomeraceae</taxon>
        <taxon>Rhizophagus</taxon>
    </lineage>
</organism>
<dbReference type="Proteomes" id="UP000684084">
    <property type="component" value="Unassembled WGS sequence"/>
</dbReference>
<comment type="caution">
    <text evidence="1">The sequence shown here is derived from an EMBL/GenBank/DDBJ whole genome shotgun (WGS) entry which is preliminary data.</text>
</comment>
<name>A0A915YXZ1_9GLOM</name>
<evidence type="ECO:0000313" key="2">
    <source>
        <dbReference type="Proteomes" id="UP000684084"/>
    </source>
</evidence>
<dbReference type="VEuPathDB" id="FungiDB:RhiirFUN_025716"/>
<accession>A0A915YXZ1</accession>
<protein>
    <submittedName>
        <fullName evidence="1">Uncharacterized protein</fullName>
    </submittedName>
</protein>
<proteinExistence type="predicted"/>
<reference evidence="1" key="1">
    <citation type="submission" date="2020-05" db="EMBL/GenBank/DDBJ databases">
        <authorList>
            <person name="Rincon C."/>
            <person name="Sanders R I."/>
            <person name="Robbins C."/>
            <person name="Chaturvedi A."/>
        </authorList>
    </citation>
    <scope>NUCLEOTIDE SEQUENCE</scope>
    <source>
        <strain evidence="1">CHB12</strain>
    </source>
</reference>
<gene>
    <name evidence="1" type="ORF">CHRIB12_LOCUS5444</name>
</gene>
<dbReference type="OrthoDB" id="10270510at2759"/>
<evidence type="ECO:0000313" key="1">
    <source>
        <dbReference type="EMBL" id="CAB5352483.1"/>
    </source>
</evidence>
<dbReference type="EMBL" id="CAGKOT010000008">
    <property type="protein sequence ID" value="CAB5352483.1"/>
    <property type="molecule type" value="Genomic_DNA"/>
</dbReference>